<name>A0A9D4ZUX6_PEA</name>
<sequence length="217" mass="24337">MKIMKIVKISSQTTDIVKVLIKDSEVSESNSMFLHFMPSTNSSGYINTRQKIMLFLLDKGVKLGLPSLLFKFIRDSIIEYRTGGSFKKSRSKFIPNGRLILDILVESGVVESGLIEELVIDAGKVFWGKNMKINGASPEPMEEEEEEEAPVTELAQNIEFSYPEPSVSEPEDSAMEEALNQIIVSEASMFQPIPVSLLRTIEQIKTDNAKVNKRMDT</sequence>
<keyword evidence="2" id="KW-1185">Reference proteome</keyword>
<dbReference type="Proteomes" id="UP001058974">
    <property type="component" value="Chromosome 7"/>
</dbReference>
<accession>A0A9D4ZUX6</accession>
<dbReference type="Gramene" id="Psat07G0078200-T1">
    <property type="protein sequence ID" value="KAI5383528.1"/>
    <property type="gene ID" value="KIW84_070782"/>
</dbReference>
<comment type="caution">
    <text evidence="1">The sequence shown here is derived from an EMBL/GenBank/DDBJ whole genome shotgun (WGS) entry which is preliminary data.</text>
</comment>
<evidence type="ECO:0000313" key="1">
    <source>
        <dbReference type="EMBL" id="KAI5383528.1"/>
    </source>
</evidence>
<dbReference type="AlphaFoldDB" id="A0A9D4ZUX6"/>
<protein>
    <submittedName>
        <fullName evidence="1">Uncharacterized protein</fullName>
    </submittedName>
</protein>
<evidence type="ECO:0000313" key="2">
    <source>
        <dbReference type="Proteomes" id="UP001058974"/>
    </source>
</evidence>
<dbReference type="EMBL" id="JAMSHJ010000007">
    <property type="protein sequence ID" value="KAI5383528.1"/>
    <property type="molecule type" value="Genomic_DNA"/>
</dbReference>
<proteinExistence type="predicted"/>
<reference evidence="1 2" key="1">
    <citation type="journal article" date="2022" name="Nat. Genet.">
        <title>Improved pea reference genome and pan-genome highlight genomic features and evolutionary characteristics.</title>
        <authorList>
            <person name="Yang T."/>
            <person name="Liu R."/>
            <person name="Luo Y."/>
            <person name="Hu S."/>
            <person name="Wang D."/>
            <person name="Wang C."/>
            <person name="Pandey M.K."/>
            <person name="Ge S."/>
            <person name="Xu Q."/>
            <person name="Li N."/>
            <person name="Li G."/>
            <person name="Huang Y."/>
            <person name="Saxena R.K."/>
            <person name="Ji Y."/>
            <person name="Li M."/>
            <person name="Yan X."/>
            <person name="He Y."/>
            <person name="Liu Y."/>
            <person name="Wang X."/>
            <person name="Xiang C."/>
            <person name="Varshney R.K."/>
            <person name="Ding H."/>
            <person name="Gao S."/>
            <person name="Zong X."/>
        </authorList>
    </citation>
    <scope>NUCLEOTIDE SEQUENCE [LARGE SCALE GENOMIC DNA]</scope>
    <source>
        <strain evidence="1 2">cv. Zhongwan 6</strain>
    </source>
</reference>
<gene>
    <name evidence="1" type="ORF">KIW84_070782</name>
</gene>
<organism evidence="1 2">
    <name type="scientific">Pisum sativum</name>
    <name type="common">Garden pea</name>
    <name type="synonym">Lathyrus oleraceus</name>
    <dbReference type="NCBI Taxonomy" id="3888"/>
    <lineage>
        <taxon>Eukaryota</taxon>
        <taxon>Viridiplantae</taxon>
        <taxon>Streptophyta</taxon>
        <taxon>Embryophyta</taxon>
        <taxon>Tracheophyta</taxon>
        <taxon>Spermatophyta</taxon>
        <taxon>Magnoliopsida</taxon>
        <taxon>eudicotyledons</taxon>
        <taxon>Gunneridae</taxon>
        <taxon>Pentapetalae</taxon>
        <taxon>rosids</taxon>
        <taxon>fabids</taxon>
        <taxon>Fabales</taxon>
        <taxon>Fabaceae</taxon>
        <taxon>Papilionoideae</taxon>
        <taxon>50 kb inversion clade</taxon>
        <taxon>NPAAA clade</taxon>
        <taxon>Hologalegina</taxon>
        <taxon>IRL clade</taxon>
        <taxon>Fabeae</taxon>
        <taxon>Lathyrus</taxon>
    </lineage>
</organism>